<accession>A0AAV6IP05</accession>
<feature type="compositionally biased region" description="Basic residues" evidence="1">
    <location>
        <begin position="18"/>
        <end position="44"/>
    </location>
</feature>
<comment type="caution">
    <text evidence="2">The sequence shown here is derived from an EMBL/GenBank/DDBJ whole genome shotgun (WGS) entry which is preliminary data.</text>
</comment>
<evidence type="ECO:0000256" key="1">
    <source>
        <dbReference type="SAM" id="MobiDB-lite"/>
    </source>
</evidence>
<organism evidence="2 3">
    <name type="scientific">Rhododendron griersonianum</name>
    <dbReference type="NCBI Taxonomy" id="479676"/>
    <lineage>
        <taxon>Eukaryota</taxon>
        <taxon>Viridiplantae</taxon>
        <taxon>Streptophyta</taxon>
        <taxon>Embryophyta</taxon>
        <taxon>Tracheophyta</taxon>
        <taxon>Spermatophyta</taxon>
        <taxon>Magnoliopsida</taxon>
        <taxon>eudicotyledons</taxon>
        <taxon>Gunneridae</taxon>
        <taxon>Pentapetalae</taxon>
        <taxon>asterids</taxon>
        <taxon>Ericales</taxon>
        <taxon>Ericaceae</taxon>
        <taxon>Ericoideae</taxon>
        <taxon>Rhodoreae</taxon>
        <taxon>Rhododendron</taxon>
    </lineage>
</organism>
<keyword evidence="3" id="KW-1185">Reference proteome</keyword>
<feature type="region of interest" description="Disordered" evidence="1">
    <location>
        <begin position="15"/>
        <end position="48"/>
    </location>
</feature>
<proteinExistence type="predicted"/>
<reference evidence="2" key="1">
    <citation type="submission" date="2020-08" db="EMBL/GenBank/DDBJ databases">
        <title>Plant Genome Project.</title>
        <authorList>
            <person name="Zhang R.-G."/>
        </authorList>
    </citation>
    <scope>NUCLEOTIDE SEQUENCE</scope>
    <source>
        <strain evidence="2">WSP0</strain>
        <tissue evidence="2">Leaf</tissue>
    </source>
</reference>
<name>A0AAV6IP05_9ERIC</name>
<dbReference type="Proteomes" id="UP000823749">
    <property type="component" value="Chromosome 9"/>
</dbReference>
<sequence>MATLQRKKIIGKDLGAKQNHHRVSRKVSSKHHHATTDNHRRRNLTRVSSARYSPMMGVDSVKKGDEQALVLDAKEAS</sequence>
<evidence type="ECO:0000313" key="2">
    <source>
        <dbReference type="EMBL" id="KAG5530471.1"/>
    </source>
</evidence>
<protein>
    <submittedName>
        <fullName evidence="2">Uncharacterized protein</fullName>
    </submittedName>
</protein>
<dbReference type="AlphaFoldDB" id="A0AAV6IP05"/>
<gene>
    <name evidence="2" type="ORF">RHGRI_025425</name>
</gene>
<evidence type="ECO:0000313" key="3">
    <source>
        <dbReference type="Proteomes" id="UP000823749"/>
    </source>
</evidence>
<dbReference type="EMBL" id="JACTNZ010000009">
    <property type="protein sequence ID" value="KAG5530471.1"/>
    <property type="molecule type" value="Genomic_DNA"/>
</dbReference>